<reference evidence="1 2" key="2">
    <citation type="submission" date="2017-10" db="EMBL/GenBank/DDBJ databases">
        <title>Extensive intraspecific genome diversity in a model arbuscular mycorrhizal fungus.</title>
        <authorList>
            <person name="Chen E.C.H."/>
            <person name="Morin E."/>
            <person name="Baudet D."/>
            <person name="Noel J."/>
            <person name="Ndikumana S."/>
            <person name="Charron P."/>
            <person name="St-Onge C."/>
            <person name="Giorgi J."/>
            <person name="Grigoriev I.V."/>
            <person name="Roux C."/>
            <person name="Martin F.M."/>
            <person name="Corradi N."/>
        </authorList>
    </citation>
    <scope>NUCLEOTIDE SEQUENCE [LARGE SCALE GENOMIC DNA]</scope>
    <source>
        <strain evidence="1 2">C2</strain>
    </source>
</reference>
<sequence length="59" mass="6888">MVFNTSDSPLLNIAERFLRFGQNLAIDKLKALSLSLIWNFLRFFPLFSKNFIMYSGFGH</sequence>
<organism evidence="1 2">
    <name type="scientific">Rhizophagus irregularis</name>
    <dbReference type="NCBI Taxonomy" id="588596"/>
    <lineage>
        <taxon>Eukaryota</taxon>
        <taxon>Fungi</taxon>
        <taxon>Fungi incertae sedis</taxon>
        <taxon>Mucoromycota</taxon>
        <taxon>Glomeromycotina</taxon>
        <taxon>Glomeromycetes</taxon>
        <taxon>Glomerales</taxon>
        <taxon>Glomeraceae</taxon>
        <taxon>Rhizophagus</taxon>
    </lineage>
</organism>
<comment type="caution">
    <text evidence="1">The sequence shown here is derived from an EMBL/GenBank/DDBJ whole genome shotgun (WGS) entry which is preliminary data.</text>
</comment>
<dbReference type="Proteomes" id="UP000233469">
    <property type="component" value="Unassembled WGS sequence"/>
</dbReference>
<dbReference type="AlphaFoldDB" id="A0A2N1MMN6"/>
<gene>
    <name evidence="1" type="ORF">RhiirC2_759049</name>
</gene>
<dbReference type="EMBL" id="LLXL01001783">
    <property type="protein sequence ID" value="PKK62897.1"/>
    <property type="molecule type" value="Genomic_DNA"/>
</dbReference>
<protein>
    <submittedName>
        <fullName evidence="1">Uncharacterized protein</fullName>
    </submittedName>
</protein>
<proteinExistence type="predicted"/>
<reference evidence="1 2" key="1">
    <citation type="submission" date="2016-04" db="EMBL/GenBank/DDBJ databases">
        <title>Genome analyses suggest a sexual origin of heterokaryosis in a supposedly ancient asexual fungus.</title>
        <authorList>
            <person name="Ropars J."/>
            <person name="Sedzielewska K."/>
            <person name="Noel J."/>
            <person name="Charron P."/>
            <person name="Farinelli L."/>
            <person name="Marton T."/>
            <person name="Kruger M."/>
            <person name="Pelin A."/>
            <person name="Brachmann A."/>
            <person name="Corradi N."/>
        </authorList>
    </citation>
    <scope>NUCLEOTIDE SEQUENCE [LARGE SCALE GENOMIC DNA]</scope>
    <source>
        <strain evidence="1 2">C2</strain>
    </source>
</reference>
<name>A0A2N1MMN6_9GLOM</name>
<evidence type="ECO:0000313" key="2">
    <source>
        <dbReference type="Proteomes" id="UP000233469"/>
    </source>
</evidence>
<evidence type="ECO:0000313" key="1">
    <source>
        <dbReference type="EMBL" id="PKK62897.1"/>
    </source>
</evidence>
<accession>A0A2N1MMN6</accession>